<gene>
    <name evidence="6" type="ORF">T265_10402</name>
</gene>
<dbReference type="InterPro" id="IPR036013">
    <property type="entry name" value="Band_7/SPFH_dom_sf"/>
</dbReference>
<evidence type="ECO:0000256" key="2">
    <source>
        <dbReference type="ARBA" id="ARBA00008164"/>
    </source>
</evidence>
<dbReference type="EMBL" id="KL596983">
    <property type="protein sequence ID" value="KER21214.1"/>
    <property type="molecule type" value="Genomic_DNA"/>
</dbReference>
<dbReference type="SUPFAM" id="SSF117892">
    <property type="entry name" value="Band 7/SPFH domain"/>
    <property type="match status" value="1"/>
</dbReference>
<dbReference type="PANTHER" id="PTHR10264">
    <property type="entry name" value="BAND 7 PROTEIN-RELATED"/>
    <property type="match status" value="1"/>
</dbReference>
<dbReference type="GeneID" id="20324570"/>
<dbReference type="PRINTS" id="PR00721">
    <property type="entry name" value="STOMATIN"/>
</dbReference>
<dbReference type="PANTHER" id="PTHR10264:SF19">
    <property type="entry name" value="AT06885P-RELATED"/>
    <property type="match status" value="1"/>
</dbReference>
<dbReference type="RefSeq" id="XP_009175032.1">
    <property type="nucleotide sequence ID" value="XM_009176768.1"/>
</dbReference>
<comment type="subcellular location">
    <subcellularLocation>
        <location evidence="1">Membrane</location>
    </subcellularLocation>
</comment>
<keyword evidence="3" id="KW-0472">Membrane</keyword>
<evidence type="ECO:0000256" key="3">
    <source>
        <dbReference type="ARBA" id="ARBA00023136"/>
    </source>
</evidence>
<feature type="compositionally biased region" description="Polar residues" evidence="4">
    <location>
        <begin position="1076"/>
        <end position="1091"/>
    </location>
</feature>
<dbReference type="SMART" id="SM00777">
    <property type="entry name" value="Mad3_BUB1_I"/>
    <property type="match status" value="1"/>
</dbReference>
<name>A0A075A1G1_OPIVI</name>
<accession>A0A075A1G1</accession>
<dbReference type="Pfam" id="PF01145">
    <property type="entry name" value="Band_7"/>
    <property type="match status" value="1"/>
</dbReference>
<evidence type="ECO:0000256" key="4">
    <source>
        <dbReference type="SAM" id="MobiDB-lite"/>
    </source>
</evidence>
<organism evidence="6 7">
    <name type="scientific">Opisthorchis viverrini</name>
    <name type="common">Southeast Asian liver fluke</name>
    <dbReference type="NCBI Taxonomy" id="6198"/>
    <lineage>
        <taxon>Eukaryota</taxon>
        <taxon>Metazoa</taxon>
        <taxon>Spiralia</taxon>
        <taxon>Lophotrochozoa</taxon>
        <taxon>Platyhelminthes</taxon>
        <taxon>Trematoda</taxon>
        <taxon>Digenea</taxon>
        <taxon>Opisthorchiida</taxon>
        <taxon>Opisthorchiata</taxon>
        <taxon>Opisthorchiidae</taxon>
        <taxon>Opisthorchis</taxon>
    </lineage>
</organism>
<dbReference type="KEGG" id="ovi:T265_10402"/>
<dbReference type="Gene3D" id="6.10.250.2090">
    <property type="match status" value="1"/>
</dbReference>
<dbReference type="InterPro" id="IPR001107">
    <property type="entry name" value="Band_7"/>
</dbReference>
<dbReference type="InterPro" id="IPR001972">
    <property type="entry name" value="Stomatin_HflK_fam"/>
</dbReference>
<dbReference type="Proteomes" id="UP000054324">
    <property type="component" value="Unassembled WGS sequence"/>
</dbReference>
<feature type="domain" description="BUB1 N-terminal" evidence="5">
    <location>
        <begin position="855"/>
        <end position="952"/>
    </location>
</feature>
<evidence type="ECO:0000313" key="7">
    <source>
        <dbReference type="Proteomes" id="UP000054324"/>
    </source>
</evidence>
<dbReference type="Gene3D" id="1.25.40.430">
    <property type="match status" value="1"/>
</dbReference>
<dbReference type="OrthoDB" id="248495at2759"/>
<dbReference type="Pfam" id="PF08311">
    <property type="entry name" value="Mad3_BUB1_I"/>
    <property type="match status" value="1"/>
</dbReference>
<dbReference type="Gene3D" id="3.30.479.30">
    <property type="entry name" value="Band 7 domain"/>
    <property type="match status" value="1"/>
</dbReference>
<evidence type="ECO:0000259" key="5">
    <source>
        <dbReference type="PROSITE" id="PS51489"/>
    </source>
</evidence>
<dbReference type="PROSITE" id="PS51489">
    <property type="entry name" value="BUB1_N"/>
    <property type="match status" value="1"/>
</dbReference>
<keyword evidence="7" id="KW-1185">Reference proteome</keyword>
<protein>
    <recommendedName>
        <fullName evidence="5">BUB1 N-terminal domain-containing protein</fullName>
    </recommendedName>
</protein>
<dbReference type="STRING" id="6198.A0A075A1G1"/>
<feature type="compositionally biased region" description="Polar residues" evidence="4">
    <location>
        <begin position="1100"/>
        <end position="1126"/>
    </location>
</feature>
<feature type="compositionally biased region" description="Polar residues" evidence="4">
    <location>
        <begin position="1040"/>
        <end position="1050"/>
    </location>
</feature>
<dbReference type="SMART" id="SM00244">
    <property type="entry name" value="PHB"/>
    <property type="match status" value="1"/>
</dbReference>
<dbReference type="InterPro" id="IPR043202">
    <property type="entry name" value="Band-7_stomatin-like"/>
</dbReference>
<evidence type="ECO:0000313" key="6">
    <source>
        <dbReference type="EMBL" id="KER21214.1"/>
    </source>
</evidence>
<sequence>MPIHQLRRTAIAQQYRSGLAQQLFTVKQYCGGSEHVDEAWQNVKGAILAAFSAACPTSPIRPQDHWMSSRSLSMIDARKAIPAGNEYDGARKSLKRQIVKSLRKDRELWWTSKARKMEKAFATGNSRVLYQLIRSTGPRKATVSETISEKDGSLIHLQTRRLERWAEYFEEQFSWPPATQPVEIMHTGEWNVNLDRPSEEEIRYEVAAMKREKAPGPDGLYPALFQEGGNSLVTHLTKLIGTMWDEVQVPAEWSMSTVIPIFKNGTRTLCENHRGISLLVDDGRLNSDRVRELETLFWIFKPQRWLVDGSFTPLLSHEFRNSLAHSNRAGWFNVTQWLHLLIGRLFRKPHWSTVSDSPPNFATTILPVVESRLSGMNTFDNVLHSAAVPLTSLSSSRPRNDEPNTEWSPYSAQLMLPSDYPAYAPHLFSKSLRTFFSKRISSFSIGPSHTHLTTSLDSSDAHHLNEASCTNSATADNMNDPETVLRRGFLKRSFSVVPERFDGVASLYNAHLPMLTDRTMIHCEHFLVFLACLFVLLGLPFSLVFCLRVVTQYERAVIFRLGRLVSKMPAGPGLIFTLPCLDTVERVDLRTFTFDVPTQEVLTRDSVTVAVNAVVYYRIFDPVMSVVNVKNVNCSTRLLAQTTLRNVLGMVDLCALLTDRENIAAMMQETLDTATETWGMKVERVEIKDVRLPLQLQRTLAAEAEATREAKAKVIAAHGEKEASRPLREAAMEIRNCPVALQLRYLQTLCDISAEHNSTIIFPLPIEIWSTLKKSPWFYRTPTTKPEDAEQMEEASGCSPYTVSPLYPQTLRTQTCIDAAVVCQTSPLFSLPSLDRTDIPKRTTFSGFGKRALSTDYCDQPAELFELLFRQGIGAMCAKFYTTWAELLESRHHIARAAAVYAHGLRAGAQPLFVLEDRAELFITRYQAVCTEQNLDRLTANILTLPPLQTDSRIRSGEVSARQALAALRLTDTDTSSMKAPVIRTSDRWHPDQKGLGSANNVLTETPSLQSQPRLVPHSNSHQDRSSETTLLHTLPPLSRSMTSAPSGASTRPLGPPTEWQKENLLKPGPWVNEKLPNTSLHLSQPSTQSWHFYAEPEQGNGSDSTPSTRVPEKPSNTTDGSTSSLVRAYGEPSKSFRTQGGDRQGCSLSALLFNFAIDEIMGRTLKGLQNPVVQVGSDGNLVDLEYADNIVLVFEEKTAHAFLDELIKVILSFATAVKRKGLMALHSSSGEMSGPTLKLSTFHTIFGNETSHGTVITTSGDDAFCETVQLLNLPSLPPGRLPKDAVFSIPLDLIYGGAEEMCWEMHRAMRLGNFWPPFKSETQNGTSQDWDEEEQHILQEIESITKQQEGDTGSKVFQSEQTNIGSNRVSLIKALETIALR</sequence>
<dbReference type="GO" id="GO:0005886">
    <property type="term" value="C:plasma membrane"/>
    <property type="evidence" value="ECO:0007669"/>
    <property type="project" value="InterPro"/>
</dbReference>
<dbReference type="FunFam" id="3.30.479.30:FF:000002">
    <property type="entry name" value="band 7 protein AGAP004871"/>
    <property type="match status" value="1"/>
</dbReference>
<feature type="compositionally biased region" description="Polar residues" evidence="4">
    <location>
        <begin position="998"/>
        <end position="1013"/>
    </location>
</feature>
<comment type="similarity">
    <text evidence="2">Belongs to the band 7/mec-2 family.</text>
</comment>
<evidence type="ECO:0000256" key="1">
    <source>
        <dbReference type="ARBA" id="ARBA00004370"/>
    </source>
</evidence>
<reference evidence="6 7" key="1">
    <citation type="submission" date="2013-11" db="EMBL/GenBank/DDBJ databases">
        <title>Opisthorchis viverrini - life in the bile duct.</title>
        <authorList>
            <person name="Young N.D."/>
            <person name="Nagarajan N."/>
            <person name="Lin S.J."/>
            <person name="Korhonen P.K."/>
            <person name="Jex A.R."/>
            <person name="Hall R.S."/>
            <person name="Safavi-Hemami H."/>
            <person name="Kaewkong W."/>
            <person name="Bertrand D."/>
            <person name="Gao S."/>
            <person name="Seet Q."/>
            <person name="Wongkham S."/>
            <person name="Teh B.T."/>
            <person name="Wongkham C."/>
            <person name="Intapan P.M."/>
            <person name="Maleewong W."/>
            <person name="Yang X."/>
            <person name="Hu M."/>
            <person name="Wang Z."/>
            <person name="Hofmann A."/>
            <person name="Sternberg P.W."/>
            <person name="Tan P."/>
            <person name="Wang J."/>
            <person name="Gasser R.B."/>
        </authorList>
    </citation>
    <scope>NUCLEOTIDE SEQUENCE [LARGE SCALE GENOMIC DNA]</scope>
</reference>
<feature type="region of interest" description="Disordered" evidence="4">
    <location>
        <begin position="979"/>
        <end position="1143"/>
    </location>
</feature>
<proteinExistence type="inferred from homology"/>
<dbReference type="CTD" id="20324570"/>
<dbReference type="InterPro" id="IPR013212">
    <property type="entry name" value="Mad3/Bub1_I"/>
</dbReference>